<keyword evidence="3" id="KW-0902">Two-component regulatory system</keyword>
<dbReference type="CDD" id="cd16917">
    <property type="entry name" value="HATPase_UhpB-NarQ-NarX-like"/>
    <property type="match status" value="1"/>
</dbReference>
<dbReference type="InterPro" id="IPR050482">
    <property type="entry name" value="Sensor_HK_TwoCompSys"/>
</dbReference>
<dbReference type="SMART" id="SM00387">
    <property type="entry name" value="HATPase_c"/>
    <property type="match status" value="1"/>
</dbReference>
<keyword evidence="4" id="KW-0812">Transmembrane</keyword>
<feature type="transmembrane region" description="Helical" evidence="4">
    <location>
        <begin position="213"/>
        <end position="233"/>
    </location>
</feature>
<name>A0A4R5EFJ5_9RHOB</name>
<feature type="transmembrane region" description="Helical" evidence="4">
    <location>
        <begin position="299"/>
        <end position="319"/>
    </location>
</feature>
<evidence type="ECO:0000256" key="1">
    <source>
        <dbReference type="ARBA" id="ARBA00022679"/>
    </source>
</evidence>
<gene>
    <name evidence="6" type="ORF">E1B25_21695</name>
</gene>
<dbReference type="InterPro" id="IPR003594">
    <property type="entry name" value="HATPase_dom"/>
</dbReference>
<feature type="transmembrane region" description="Helical" evidence="4">
    <location>
        <begin position="189"/>
        <end position="207"/>
    </location>
</feature>
<dbReference type="AlphaFoldDB" id="A0A4R5EFJ5"/>
<dbReference type="GO" id="GO:0016301">
    <property type="term" value="F:kinase activity"/>
    <property type="evidence" value="ECO:0007669"/>
    <property type="project" value="UniProtKB-KW"/>
</dbReference>
<dbReference type="PANTHER" id="PTHR24421:SF55">
    <property type="entry name" value="SENSOR HISTIDINE KINASE YDFH"/>
    <property type="match status" value="1"/>
</dbReference>
<organism evidence="6 7">
    <name type="scientific">Antarcticimicrobium sediminis</name>
    <dbReference type="NCBI Taxonomy" id="2546227"/>
    <lineage>
        <taxon>Bacteria</taxon>
        <taxon>Pseudomonadati</taxon>
        <taxon>Pseudomonadota</taxon>
        <taxon>Alphaproteobacteria</taxon>
        <taxon>Rhodobacterales</taxon>
        <taxon>Paracoccaceae</taxon>
        <taxon>Antarcticimicrobium</taxon>
    </lineage>
</organism>
<feature type="transmembrane region" description="Helical" evidence="4">
    <location>
        <begin position="276"/>
        <end position="293"/>
    </location>
</feature>
<reference evidence="6 7" key="1">
    <citation type="submission" date="2019-03" db="EMBL/GenBank/DDBJ databases">
        <authorList>
            <person name="Zhang S."/>
        </authorList>
    </citation>
    <scope>NUCLEOTIDE SEQUENCE [LARGE SCALE GENOMIC DNA]</scope>
    <source>
        <strain evidence="6 7">S4J41</strain>
    </source>
</reference>
<dbReference type="InterPro" id="IPR036890">
    <property type="entry name" value="HATPase_C_sf"/>
</dbReference>
<dbReference type="Gene3D" id="3.30.565.10">
    <property type="entry name" value="Histidine kinase-like ATPase, C-terminal domain"/>
    <property type="match status" value="1"/>
</dbReference>
<evidence type="ECO:0000313" key="7">
    <source>
        <dbReference type="Proteomes" id="UP000294662"/>
    </source>
</evidence>
<keyword evidence="7" id="KW-1185">Reference proteome</keyword>
<dbReference type="Proteomes" id="UP000294662">
    <property type="component" value="Unassembled WGS sequence"/>
</dbReference>
<dbReference type="Pfam" id="PF02518">
    <property type="entry name" value="HATPase_c"/>
    <property type="match status" value="1"/>
</dbReference>
<keyword evidence="4" id="KW-1133">Transmembrane helix</keyword>
<protein>
    <recommendedName>
        <fullName evidence="5">Histidine kinase/HSP90-like ATPase domain-containing protein</fullName>
    </recommendedName>
</protein>
<evidence type="ECO:0000256" key="4">
    <source>
        <dbReference type="SAM" id="Phobius"/>
    </source>
</evidence>
<keyword evidence="2" id="KW-0418">Kinase</keyword>
<dbReference type="PANTHER" id="PTHR24421">
    <property type="entry name" value="NITRATE/NITRITE SENSOR PROTEIN NARX-RELATED"/>
    <property type="match status" value="1"/>
</dbReference>
<keyword evidence="4" id="KW-0472">Membrane</keyword>
<dbReference type="GO" id="GO:0000160">
    <property type="term" value="P:phosphorelay signal transduction system"/>
    <property type="evidence" value="ECO:0007669"/>
    <property type="project" value="UniProtKB-KW"/>
</dbReference>
<evidence type="ECO:0000256" key="3">
    <source>
        <dbReference type="ARBA" id="ARBA00023012"/>
    </source>
</evidence>
<evidence type="ECO:0000256" key="2">
    <source>
        <dbReference type="ARBA" id="ARBA00022777"/>
    </source>
</evidence>
<evidence type="ECO:0000259" key="5">
    <source>
        <dbReference type="SMART" id="SM00387"/>
    </source>
</evidence>
<dbReference type="EMBL" id="SMFP01000040">
    <property type="protein sequence ID" value="TDE33058.1"/>
    <property type="molecule type" value="Genomic_DNA"/>
</dbReference>
<proteinExistence type="predicted"/>
<dbReference type="SUPFAM" id="SSF55874">
    <property type="entry name" value="ATPase domain of HSP90 chaperone/DNA topoisomerase II/histidine kinase"/>
    <property type="match status" value="1"/>
</dbReference>
<evidence type="ECO:0000313" key="6">
    <source>
        <dbReference type="EMBL" id="TDE33058.1"/>
    </source>
</evidence>
<feature type="transmembrane region" description="Helical" evidence="4">
    <location>
        <begin position="331"/>
        <end position="350"/>
    </location>
</feature>
<sequence>MNLTSKLNSAAALAISAIAMLLFVTIFYVLTPPRPDKIQDTRLLVHAKRCTETESKQIFCEDVHLPDSLDTKKTVAPSRATYHFTVSAADFSGTYPAIFLKKFTDTAEISVNGSLLTPPISAQSRNWNQPLYAVVPPAILNQGANEISITLSANWADIIHLFPVQIGDSYALHIQYDLSMIYRAGMPRIGLGLALFGSVFFAALSVLQQDIFSYRWLTAICVANAVFLIHPVFRIDPLPYRIWLISWTSAIHFQIYALHRFASLYTGRREVFTERVWLTFLTLGSLVFLLGPRSAGRDVLLWMGLSSIVFALSSISQLLKSTNIRQRRIQLFLFVILSSILALGVTEFLRQIGWATFKNTEVYQFAPILLFAAILFILAHNLLVAENRNSRLLAKLRQKVIGRTRELGTSRLQLIEAGRRAVREEERQRILLDLHDGIGGQLVNVLAYMSMQPNQDLTLRKALEAALMDLSLIIDSLETENSVSTLLGTLRERVEPLLNRHNLKFDWQIEAEPILPVEGPSQNLLLLRIVQEAFTNIVKHAKATIVLVQVTENMIKIQDNGIGFDVVSLAKQEDMVIRHGLISMKRRAEALGSQLKVDSNTEGTSVTLFWEIGTLSRELPDNCTSPIPEQTYTKTSVTGMPNAV</sequence>
<feature type="transmembrane region" description="Helical" evidence="4">
    <location>
        <begin position="12"/>
        <end position="30"/>
    </location>
</feature>
<keyword evidence="1" id="KW-0808">Transferase</keyword>
<feature type="transmembrane region" description="Helical" evidence="4">
    <location>
        <begin position="362"/>
        <end position="385"/>
    </location>
</feature>
<feature type="domain" description="Histidine kinase/HSP90-like ATPase" evidence="5">
    <location>
        <begin position="521"/>
        <end position="614"/>
    </location>
</feature>
<accession>A0A4R5EFJ5</accession>
<comment type="caution">
    <text evidence="6">The sequence shown here is derived from an EMBL/GenBank/DDBJ whole genome shotgun (WGS) entry which is preliminary data.</text>
</comment>